<organism evidence="2 3">
    <name type="scientific">Aquabacterium soli</name>
    <dbReference type="NCBI Taxonomy" id="2493092"/>
    <lineage>
        <taxon>Bacteria</taxon>
        <taxon>Pseudomonadati</taxon>
        <taxon>Pseudomonadota</taxon>
        <taxon>Betaproteobacteria</taxon>
        <taxon>Burkholderiales</taxon>
        <taxon>Aquabacterium</taxon>
    </lineage>
</organism>
<evidence type="ECO:0000313" key="2">
    <source>
        <dbReference type="EMBL" id="RRS06143.1"/>
    </source>
</evidence>
<evidence type="ECO:0000256" key="1">
    <source>
        <dbReference type="SAM" id="Phobius"/>
    </source>
</evidence>
<proteinExistence type="predicted"/>
<dbReference type="RefSeq" id="WP_125241286.1">
    <property type="nucleotide sequence ID" value="NZ_RSED01000001.1"/>
</dbReference>
<keyword evidence="3" id="KW-1185">Reference proteome</keyword>
<feature type="transmembrane region" description="Helical" evidence="1">
    <location>
        <begin position="221"/>
        <end position="241"/>
    </location>
</feature>
<comment type="caution">
    <text evidence="2">The sequence shown here is derived from an EMBL/GenBank/DDBJ whole genome shotgun (WGS) entry which is preliminary data.</text>
</comment>
<dbReference type="Proteomes" id="UP000269265">
    <property type="component" value="Unassembled WGS sequence"/>
</dbReference>
<keyword evidence="1" id="KW-0472">Membrane</keyword>
<accession>A0A426VGU5</accession>
<gene>
    <name evidence="2" type="ORF">EIP75_00640</name>
</gene>
<keyword evidence="1" id="KW-1133">Transmembrane helix</keyword>
<name>A0A426VGU5_9BURK</name>
<feature type="transmembrane region" description="Helical" evidence="1">
    <location>
        <begin position="247"/>
        <end position="267"/>
    </location>
</feature>
<sequence length="293" mass="31125">MDQLTGQTCVTLVIDDPIARQCYTLMVPGSTEQEGHAFLLSLDNGVGGAGARQFLAGATWDPIRRRYQEVDRALVEAAQARLSKLGPHPTSAELEALVRQASGQRTTVARLWRVPSGPDAFLAAEARDWAKYGAGGRNFNNLMKRSQANPARATWSRDDHLRQILRNVEKTNAGVDAAVLRNARYLKAGGAILMVAGLGWTYHEYQNTPQHQKAEFIRREAVTTAGGALATGLATAVLVAVGASGAVVIGVGLVAGVVGALAAEGVYRSIYGKSLVGQLRDTGVIQAGLLQGR</sequence>
<reference evidence="2 3" key="1">
    <citation type="submission" date="2018-12" db="EMBL/GenBank/DDBJ databases">
        <title>The whole draft genome of Aquabacterium sp. SJQ9.</title>
        <authorList>
            <person name="Sun L."/>
            <person name="Gao X."/>
            <person name="Chen W."/>
            <person name="Huang K."/>
        </authorList>
    </citation>
    <scope>NUCLEOTIDE SEQUENCE [LARGE SCALE GENOMIC DNA]</scope>
    <source>
        <strain evidence="2 3">SJQ9</strain>
    </source>
</reference>
<evidence type="ECO:0000313" key="3">
    <source>
        <dbReference type="Proteomes" id="UP000269265"/>
    </source>
</evidence>
<protein>
    <submittedName>
        <fullName evidence="2">Uncharacterized protein</fullName>
    </submittedName>
</protein>
<dbReference type="OrthoDB" id="9182353at2"/>
<keyword evidence="1" id="KW-0812">Transmembrane</keyword>
<dbReference type="EMBL" id="RSED01000001">
    <property type="protein sequence ID" value="RRS06143.1"/>
    <property type="molecule type" value="Genomic_DNA"/>
</dbReference>
<dbReference type="AlphaFoldDB" id="A0A426VGU5"/>